<sequence length="91" mass="9399">MKKGAMGSVQARKGRPGPIAEQARDLHERTAADSAGKDVSKDGARLTAVTTDGVSGARALARKHLAVADACPSEQPTLRPFLETLFAGVSA</sequence>
<feature type="compositionally biased region" description="Basic and acidic residues" evidence="1">
    <location>
        <begin position="22"/>
        <end position="43"/>
    </location>
</feature>
<accession>A0A1I7IYS5</accession>
<organism evidence="2 3">
    <name type="scientific">Halomonas korlensis</name>
    <dbReference type="NCBI Taxonomy" id="463301"/>
    <lineage>
        <taxon>Bacteria</taxon>
        <taxon>Pseudomonadati</taxon>
        <taxon>Pseudomonadota</taxon>
        <taxon>Gammaproteobacteria</taxon>
        <taxon>Oceanospirillales</taxon>
        <taxon>Halomonadaceae</taxon>
        <taxon>Halomonas</taxon>
    </lineage>
</organism>
<evidence type="ECO:0000256" key="1">
    <source>
        <dbReference type="SAM" id="MobiDB-lite"/>
    </source>
</evidence>
<dbReference type="AlphaFoldDB" id="A0A1I7IYS5"/>
<dbReference type="STRING" id="463301.SAMN04487955_108158"/>
<evidence type="ECO:0000313" key="2">
    <source>
        <dbReference type="EMBL" id="SFU78044.1"/>
    </source>
</evidence>
<gene>
    <name evidence="2" type="ORF">SAMN04487955_108158</name>
</gene>
<proteinExistence type="predicted"/>
<dbReference type="EMBL" id="FPBP01000008">
    <property type="protein sequence ID" value="SFU78044.1"/>
    <property type="molecule type" value="Genomic_DNA"/>
</dbReference>
<evidence type="ECO:0000313" key="3">
    <source>
        <dbReference type="Proteomes" id="UP000198693"/>
    </source>
</evidence>
<protein>
    <submittedName>
        <fullName evidence="2">Uncharacterized protein</fullName>
    </submittedName>
</protein>
<feature type="region of interest" description="Disordered" evidence="1">
    <location>
        <begin position="1"/>
        <end position="43"/>
    </location>
</feature>
<name>A0A1I7IYS5_9GAMM</name>
<keyword evidence="3" id="KW-1185">Reference proteome</keyword>
<reference evidence="3" key="1">
    <citation type="submission" date="2016-10" db="EMBL/GenBank/DDBJ databases">
        <authorList>
            <person name="Varghese N."/>
            <person name="Submissions S."/>
        </authorList>
    </citation>
    <scope>NUCLEOTIDE SEQUENCE [LARGE SCALE GENOMIC DNA]</scope>
    <source>
        <strain evidence="3">CGMCC 1.6981</strain>
    </source>
</reference>
<dbReference type="Proteomes" id="UP000198693">
    <property type="component" value="Unassembled WGS sequence"/>
</dbReference>